<dbReference type="AlphaFoldDB" id="A0A9P5XU58"/>
<keyword evidence="1" id="KW-1133">Transmembrane helix</keyword>
<dbReference type="EMBL" id="MU150364">
    <property type="protein sequence ID" value="KAF9457623.1"/>
    <property type="molecule type" value="Genomic_DNA"/>
</dbReference>
<feature type="transmembrane region" description="Helical" evidence="1">
    <location>
        <begin position="40"/>
        <end position="61"/>
    </location>
</feature>
<sequence length="195" mass="22017">MSSSNLALVFSRLIQGITYGIRDRSDTQFGKDWVNIVKDITGFLQVFIADIVLIYCCWVMYAYSRMVIVFPVFMWLGGTVCMALEIWSLISSHDFGTKPNDKQFAFDTGFWASTICLNLYATFGIILRIYNVEKANLKLGGLASALRQKPSRLQIVMCIINKSALMHTAATIIYFITLEIRDASANVMWAAVSFF</sequence>
<keyword evidence="3" id="KW-1185">Reference proteome</keyword>
<evidence type="ECO:0000256" key="1">
    <source>
        <dbReference type="SAM" id="Phobius"/>
    </source>
</evidence>
<evidence type="ECO:0000313" key="2">
    <source>
        <dbReference type="EMBL" id="KAF9457623.1"/>
    </source>
</evidence>
<gene>
    <name evidence="2" type="ORF">BDZ94DRAFT_1314037</name>
</gene>
<proteinExistence type="predicted"/>
<feature type="transmembrane region" description="Helical" evidence="1">
    <location>
        <begin position="68"/>
        <end position="90"/>
    </location>
</feature>
<protein>
    <submittedName>
        <fullName evidence="2">Uncharacterized protein</fullName>
    </submittedName>
</protein>
<dbReference type="Proteomes" id="UP000807353">
    <property type="component" value="Unassembled WGS sequence"/>
</dbReference>
<keyword evidence="1" id="KW-0812">Transmembrane</keyword>
<reference evidence="2" key="1">
    <citation type="submission" date="2020-11" db="EMBL/GenBank/DDBJ databases">
        <authorList>
            <consortium name="DOE Joint Genome Institute"/>
            <person name="Ahrendt S."/>
            <person name="Riley R."/>
            <person name="Andreopoulos W."/>
            <person name="Labutti K."/>
            <person name="Pangilinan J."/>
            <person name="Ruiz-Duenas F.J."/>
            <person name="Barrasa J.M."/>
            <person name="Sanchez-Garcia M."/>
            <person name="Camarero S."/>
            <person name="Miyauchi S."/>
            <person name="Serrano A."/>
            <person name="Linde D."/>
            <person name="Babiker R."/>
            <person name="Drula E."/>
            <person name="Ayuso-Fernandez I."/>
            <person name="Pacheco R."/>
            <person name="Padilla G."/>
            <person name="Ferreira P."/>
            <person name="Barriuso J."/>
            <person name="Kellner H."/>
            <person name="Castanera R."/>
            <person name="Alfaro M."/>
            <person name="Ramirez L."/>
            <person name="Pisabarro A.G."/>
            <person name="Kuo A."/>
            <person name="Tritt A."/>
            <person name="Lipzen A."/>
            <person name="He G."/>
            <person name="Yan M."/>
            <person name="Ng V."/>
            <person name="Cullen D."/>
            <person name="Martin F."/>
            <person name="Rosso M.-N."/>
            <person name="Henrissat B."/>
            <person name="Hibbett D."/>
            <person name="Martinez A.T."/>
            <person name="Grigoriev I.V."/>
        </authorList>
    </citation>
    <scope>NUCLEOTIDE SEQUENCE</scope>
    <source>
        <strain evidence="2">CBS 247.69</strain>
    </source>
</reference>
<feature type="transmembrane region" description="Helical" evidence="1">
    <location>
        <begin position="110"/>
        <end position="132"/>
    </location>
</feature>
<organism evidence="2 3">
    <name type="scientific">Collybia nuda</name>
    <dbReference type="NCBI Taxonomy" id="64659"/>
    <lineage>
        <taxon>Eukaryota</taxon>
        <taxon>Fungi</taxon>
        <taxon>Dikarya</taxon>
        <taxon>Basidiomycota</taxon>
        <taxon>Agaricomycotina</taxon>
        <taxon>Agaricomycetes</taxon>
        <taxon>Agaricomycetidae</taxon>
        <taxon>Agaricales</taxon>
        <taxon>Tricholomatineae</taxon>
        <taxon>Clitocybaceae</taxon>
        <taxon>Collybia</taxon>
    </lineage>
</organism>
<accession>A0A9P5XU58</accession>
<name>A0A9P5XU58_9AGAR</name>
<keyword evidence="1" id="KW-0472">Membrane</keyword>
<feature type="transmembrane region" description="Helical" evidence="1">
    <location>
        <begin position="153"/>
        <end position="176"/>
    </location>
</feature>
<comment type="caution">
    <text evidence="2">The sequence shown here is derived from an EMBL/GenBank/DDBJ whole genome shotgun (WGS) entry which is preliminary data.</text>
</comment>
<evidence type="ECO:0000313" key="3">
    <source>
        <dbReference type="Proteomes" id="UP000807353"/>
    </source>
</evidence>